<dbReference type="Pfam" id="PF04471">
    <property type="entry name" value="Mrr_cat"/>
    <property type="match status" value="1"/>
</dbReference>
<dbReference type="GO" id="GO:0009307">
    <property type="term" value="P:DNA restriction-modification system"/>
    <property type="evidence" value="ECO:0007669"/>
    <property type="project" value="InterPro"/>
</dbReference>
<evidence type="ECO:0000313" key="3">
    <source>
        <dbReference type="EMBL" id="OIP66610.1"/>
    </source>
</evidence>
<dbReference type="InterPro" id="IPR007560">
    <property type="entry name" value="Restrct_endonuc_IV_Mrr"/>
</dbReference>
<reference evidence="3 4" key="1">
    <citation type="journal article" date="2016" name="Environ. Microbiol.">
        <title>Genomic resolution of a cold subsurface aquifer community provides metabolic insights for novel microbes adapted to high CO concentrations.</title>
        <authorList>
            <person name="Probst A.J."/>
            <person name="Castelle C.J."/>
            <person name="Singh A."/>
            <person name="Brown C.T."/>
            <person name="Anantharaman K."/>
            <person name="Sharon I."/>
            <person name="Hug L.A."/>
            <person name="Burstein D."/>
            <person name="Emerson J.B."/>
            <person name="Thomas B.C."/>
            <person name="Banfield J.F."/>
        </authorList>
    </citation>
    <scope>NUCLEOTIDE SEQUENCE [LARGE SCALE GENOMIC DNA]</scope>
    <source>
        <strain evidence="3">CG2_30_43_9</strain>
    </source>
</reference>
<evidence type="ECO:0000313" key="4">
    <source>
        <dbReference type="Proteomes" id="UP000182059"/>
    </source>
</evidence>
<protein>
    <recommendedName>
        <fullName evidence="2">Restriction endonuclease type IV Mrr domain-containing protein</fullName>
    </recommendedName>
</protein>
<keyword evidence="1" id="KW-1133">Transmembrane helix</keyword>
<keyword evidence="1" id="KW-0472">Membrane</keyword>
<feature type="domain" description="Restriction endonuclease type IV Mrr" evidence="2">
    <location>
        <begin position="179"/>
        <end position="282"/>
    </location>
</feature>
<dbReference type="PANTHER" id="PTHR30015:SF7">
    <property type="entry name" value="TYPE IV METHYL-DIRECTED RESTRICTION ENZYME ECOKMRR"/>
    <property type="match status" value="1"/>
</dbReference>
<evidence type="ECO:0000256" key="1">
    <source>
        <dbReference type="SAM" id="Phobius"/>
    </source>
</evidence>
<gene>
    <name evidence="3" type="ORF">AUK15_00160</name>
</gene>
<dbReference type="PANTHER" id="PTHR30015">
    <property type="entry name" value="MRR RESTRICTION SYSTEM PROTEIN"/>
    <property type="match status" value="1"/>
</dbReference>
<keyword evidence="1" id="KW-0812">Transmembrane</keyword>
<sequence length="293" mass="33580">MYKRRYRRKENEEEGILRGIFGLFVFGIAYLIFVYHVDTSRFWFEMNHYILPVLAVFVLAVGAYIFYIFKRRENTKRHLDSILEQIANTGFESSVNSFIDQFGKEGKIKPWEYRGYKFEWKRLDDFRDNANKKNITISTKDYGELSVILRHFIDKKENRYLNESIGTKAVHSMSELSKSGIEFENLVVRLYSAIGYASKRVGGSGDQGADVIASRNGENILIQAKHWSVPVDNSAVQQAVAGRIHHGCTRAVVITTSSFTQGAIALAKSNSVELIDGELLKRKLAEHLHEAWQ</sequence>
<dbReference type="Gene3D" id="3.40.1350.10">
    <property type="match status" value="1"/>
</dbReference>
<evidence type="ECO:0000259" key="2">
    <source>
        <dbReference type="Pfam" id="PF04471"/>
    </source>
</evidence>
<dbReference type="InterPro" id="IPR011856">
    <property type="entry name" value="tRNA_endonuc-like_dom_sf"/>
</dbReference>
<dbReference type="GO" id="GO:0015666">
    <property type="term" value="F:restriction endodeoxyribonuclease activity"/>
    <property type="evidence" value="ECO:0007669"/>
    <property type="project" value="TreeGrafter"/>
</dbReference>
<comment type="caution">
    <text evidence="3">The sequence shown here is derived from an EMBL/GenBank/DDBJ whole genome shotgun (WGS) entry which is preliminary data.</text>
</comment>
<dbReference type="EMBL" id="MNYX01000005">
    <property type="protein sequence ID" value="OIP66610.1"/>
    <property type="molecule type" value="Genomic_DNA"/>
</dbReference>
<dbReference type="Proteomes" id="UP000182059">
    <property type="component" value="Unassembled WGS sequence"/>
</dbReference>
<dbReference type="GO" id="GO:0003677">
    <property type="term" value="F:DNA binding"/>
    <property type="evidence" value="ECO:0007669"/>
    <property type="project" value="InterPro"/>
</dbReference>
<dbReference type="InterPro" id="IPR011335">
    <property type="entry name" value="Restrct_endonuc-II-like"/>
</dbReference>
<dbReference type="AlphaFoldDB" id="A0A1J5GAF7"/>
<name>A0A1J5GAF7_9BACT</name>
<accession>A0A1J5GAF7</accession>
<proteinExistence type="predicted"/>
<feature type="transmembrane region" description="Helical" evidence="1">
    <location>
        <begin position="20"/>
        <end position="37"/>
    </location>
</feature>
<dbReference type="SUPFAM" id="SSF52980">
    <property type="entry name" value="Restriction endonuclease-like"/>
    <property type="match status" value="1"/>
</dbReference>
<feature type="transmembrane region" description="Helical" evidence="1">
    <location>
        <begin position="49"/>
        <end position="69"/>
    </location>
</feature>
<organism evidence="3 4">
    <name type="scientific">Candidatus Nomurabacteria bacterium CG2_30_43_9</name>
    <dbReference type="NCBI Taxonomy" id="1805283"/>
    <lineage>
        <taxon>Bacteria</taxon>
        <taxon>Candidatus Nomuraibacteriota</taxon>
    </lineage>
</organism>
<dbReference type="InterPro" id="IPR052906">
    <property type="entry name" value="Type_IV_Methyl-Rstrct_Enzyme"/>
</dbReference>